<evidence type="ECO:0000313" key="1">
    <source>
        <dbReference type="EMBL" id="BDS10187.1"/>
    </source>
</evidence>
<reference evidence="1" key="1">
    <citation type="submission" date="2022-09" db="EMBL/GenBank/DDBJ databases">
        <title>Aureispira anguillicida sp. nov., isolated from Leptocephalus of Japanese eel Anguilla japonica.</title>
        <authorList>
            <person name="Yuasa K."/>
            <person name="Mekata T."/>
            <person name="Ikunari K."/>
        </authorList>
    </citation>
    <scope>NUCLEOTIDE SEQUENCE</scope>
    <source>
        <strain evidence="1">EL160426</strain>
    </source>
</reference>
<protein>
    <submittedName>
        <fullName evidence="1">Uncharacterized protein</fullName>
    </submittedName>
</protein>
<evidence type="ECO:0000313" key="2">
    <source>
        <dbReference type="Proteomes" id="UP001060919"/>
    </source>
</evidence>
<proteinExistence type="predicted"/>
<gene>
    <name evidence="1" type="ORF">AsAng_0008950</name>
</gene>
<accession>A0A915YBT4</accession>
<dbReference type="Proteomes" id="UP001060919">
    <property type="component" value="Chromosome"/>
</dbReference>
<keyword evidence="2" id="KW-1185">Reference proteome</keyword>
<name>A0A915YBT4_9BACT</name>
<dbReference type="KEGG" id="aup:AsAng_0008950"/>
<dbReference type="RefSeq" id="WP_264791520.1">
    <property type="nucleotide sequence ID" value="NZ_AP026867.1"/>
</dbReference>
<dbReference type="EMBL" id="AP026867">
    <property type="protein sequence ID" value="BDS10187.1"/>
    <property type="molecule type" value="Genomic_DNA"/>
</dbReference>
<dbReference type="AlphaFoldDB" id="A0A915YBT4"/>
<organism evidence="1 2">
    <name type="scientific">Aureispira anguillae</name>
    <dbReference type="NCBI Taxonomy" id="2864201"/>
    <lineage>
        <taxon>Bacteria</taxon>
        <taxon>Pseudomonadati</taxon>
        <taxon>Bacteroidota</taxon>
        <taxon>Saprospiria</taxon>
        <taxon>Saprospirales</taxon>
        <taxon>Saprospiraceae</taxon>
        <taxon>Aureispira</taxon>
    </lineage>
</organism>
<sequence length="140" mass="15140">MPTNIKGIWMILQTATGTNSGIKDSNHLELQITTTNSVVKLETNNAASGANGLVQSLVKAQATQFSWNAQGGYWPAGALTVENISSWSLELVAANSNASYTPRCIWIIMRDVDNNYHLAVADRSWNKNKPLLPGIAQVIG</sequence>